<dbReference type="InterPro" id="IPR046342">
    <property type="entry name" value="CBS_dom_sf"/>
</dbReference>
<feature type="transmembrane region" description="Helical" evidence="2">
    <location>
        <begin position="45"/>
        <end position="65"/>
    </location>
</feature>
<dbReference type="Pfam" id="PF00571">
    <property type="entry name" value="CBS"/>
    <property type="match status" value="2"/>
</dbReference>
<dbReference type="InterPro" id="IPR058581">
    <property type="entry name" value="TM_HPP"/>
</dbReference>
<keyword evidence="2" id="KW-1133">Transmembrane helix</keyword>
<proteinExistence type="predicted"/>
<feature type="transmembrane region" description="Helical" evidence="2">
    <location>
        <begin position="71"/>
        <end position="91"/>
    </location>
</feature>
<evidence type="ECO:0000256" key="2">
    <source>
        <dbReference type="SAM" id="Phobius"/>
    </source>
</evidence>
<dbReference type="OrthoDB" id="9811720at2"/>
<reference evidence="4 5" key="1">
    <citation type="submission" date="2018-09" db="EMBL/GenBank/DDBJ databases">
        <authorList>
            <person name="Grouzdev D.S."/>
            <person name="Krutkina M.S."/>
        </authorList>
    </citation>
    <scope>NUCLEOTIDE SEQUENCE [LARGE SCALE GENOMIC DNA]</scope>
    <source>
        <strain evidence="4 5">RmlP001</strain>
    </source>
</reference>
<evidence type="ECO:0000313" key="5">
    <source>
        <dbReference type="Proteomes" id="UP000289411"/>
    </source>
</evidence>
<name>A0A4Q2RIU2_9HYPH</name>
<dbReference type="Proteomes" id="UP000289411">
    <property type="component" value="Unassembled WGS sequence"/>
</dbReference>
<keyword evidence="2" id="KW-0472">Membrane</keyword>
<comment type="caution">
    <text evidence="4">The sequence shown here is derived from an EMBL/GenBank/DDBJ whole genome shotgun (WGS) entry which is preliminary data.</text>
</comment>
<gene>
    <name evidence="4" type="ORF">D3272_03770</name>
</gene>
<dbReference type="SMART" id="SM00116">
    <property type="entry name" value="CBS"/>
    <property type="match status" value="2"/>
</dbReference>
<protein>
    <submittedName>
        <fullName evidence="4">HPP family protein</fullName>
    </submittedName>
</protein>
<reference evidence="4 5" key="2">
    <citation type="submission" date="2019-02" db="EMBL/GenBank/DDBJ databases">
        <title>'Lichenibacterium ramalinii' gen. nov. sp. nov., 'Lichenibacterium minor' gen. nov. sp. nov.</title>
        <authorList>
            <person name="Pankratov T."/>
        </authorList>
    </citation>
    <scope>NUCLEOTIDE SEQUENCE [LARGE SCALE GENOMIC DNA]</scope>
    <source>
        <strain evidence="4 5">RmlP001</strain>
    </source>
</reference>
<sequence length="394" mass="41256">MSPFLQAWVPRTTPVSLKERSRSALGALIGILATGWICRMAVGPGTSLPILVAPMGASAVLLFAVPSSPLAQPWSLIGGNLVAALVGVTAARLIPDPFLAAAVAVGLAIGLMMTARCVHPPSGAVALTAVLGGRAVTDLGYGFVLWPLGANSLLLLAVALLFNGLAGRNYPHRPLGARADTATRDPPSAARVGFTPEDLDAVLAEYDQLLEVDRGDLEAILRDAEIRSYRRRSGQATCATIMARDVVAVAPGAPIREALDLLRAHRIKVLPVTDEGARVLGLVTQTDLLDKSAWGRRGPRLTFGRRVRLTLRRGSAPHGSVADIMTAPVVTVRPDTRLADLVRLMARTGLHHLPVVEADGRLAGIVAQSDLIVSLLAEASDARRDGEAPAGPAA</sequence>
<feature type="transmembrane region" description="Helical" evidence="2">
    <location>
        <begin position="139"/>
        <end position="162"/>
    </location>
</feature>
<evidence type="ECO:0000259" key="3">
    <source>
        <dbReference type="PROSITE" id="PS51371"/>
    </source>
</evidence>
<keyword evidence="5" id="KW-1185">Reference proteome</keyword>
<dbReference type="PANTHER" id="PTHR33741">
    <property type="entry name" value="TRANSMEMBRANE PROTEIN DDB_G0269096-RELATED"/>
    <property type="match status" value="1"/>
</dbReference>
<evidence type="ECO:0000313" key="4">
    <source>
        <dbReference type="EMBL" id="RYB07190.1"/>
    </source>
</evidence>
<dbReference type="InterPro" id="IPR007065">
    <property type="entry name" value="HPP"/>
</dbReference>
<dbReference type="SUPFAM" id="SSF54631">
    <property type="entry name" value="CBS-domain pair"/>
    <property type="match status" value="1"/>
</dbReference>
<evidence type="ECO:0000256" key="1">
    <source>
        <dbReference type="PROSITE-ProRule" id="PRU00703"/>
    </source>
</evidence>
<dbReference type="RefSeq" id="WP_129217789.1">
    <property type="nucleotide sequence ID" value="NZ_QYBC01000002.1"/>
</dbReference>
<dbReference type="Gene3D" id="3.10.580.10">
    <property type="entry name" value="CBS-domain"/>
    <property type="match status" value="1"/>
</dbReference>
<feature type="transmembrane region" description="Helical" evidence="2">
    <location>
        <begin position="20"/>
        <end position="38"/>
    </location>
</feature>
<dbReference type="Pfam" id="PF04982">
    <property type="entry name" value="TM_HPP"/>
    <property type="match status" value="1"/>
</dbReference>
<organism evidence="4 5">
    <name type="scientific">Lichenibacterium ramalinae</name>
    <dbReference type="NCBI Taxonomy" id="2316527"/>
    <lineage>
        <taxon>Bacteria</taxon>
        <taxon>Pseudomonadati</taxon>
        <taxon>Pseudomonadota</taxon>
        <taxon>Alphaproteobacteria</taxon>
        <taxon>Hyphomicrobiales</taxon>
        <taxon>Lichenihabitantaceae</taxon>
        <taxon>Lichenibacterium</taxon>
    </lineage>
</organism>
<dbReference type="InterPro" id="IPR000644">
    <property type="entry name" value="CBS_dom"/>
</dbReference>
<dbReference type="PROSITE" id="PS51371">
    <property type="entry name" value="CBS"/>
    <property type="match status" value="2"/>
</dbReference>
<feature type="domain" description="CBS" evidence="3">
    <location>
        <begin position="325"/>
        <end position="382"/>
    </location>
</feature>
<dbReference type="CDD" id="cd04600">
    <property type="entry name" value="CBS_pair_HPP_assoc"/>
    <property type="match status" value="1"/>
</dbReference>
<dbReference type="PANTHER" id="PTHR33741:SF5">
    <property type="entry name" value="TRANSMEMBRANE PROTEIN DDB_G0269096-RELATED"/>
    <property type="match status" value="1"/>
</dbReference>
<dbReference type="AlphaFoldDB" id="A0A4Q2RIU2"/>
<keyword evidence="2" id="KW-0812">Transmembrane</keyword>
<keyword evidence="1" id="KW-0129">CBS domain</keyword>
<accession>A0A4Q2RIU2</accession>
<feature type="domain" description="CBS" evidence="3">
    <location>
        <begin position="242"/>
        <end position="300"/>
    </location>
</feature>
<dbReference type="EMBL" id="QYBC01000002">
    <property type="protein sequence ID" value="RYB07190.1"/>
    <property type="molecule type" value="Genomic_DNA"/>
</dbReference>
<feature type="transmembrane region" description="Helical" evidence="2">
    <location>
        <begin position="98"/>
        <end position="119"/>
    </location>
</feature>